<dbReference type="InterPro" id="IPR029063">
    <property type="entry name" value="SAM-dependent_MTases_sf"/>
</dbReference>
<evidence type="ECO:0000259" key="1">
    <source>
        <dbReference type="Pfam" id="PF01170"/>
    </source>
</evidence>
<dbReference type="SUPFAM" id="SSF53335">
    <property type="entry name" value="S-adenosyl-L-methionine-dependent methyltransferases"/>
    <property type="match status" value="1"/>
</dbReference>
<gene>
    <name evidence="2" type="ORF">BkAM31D_12105</name>
</gene>
<dbReference type="InterPro" id="IPR000241">
    <property type="entry name" value="RlmKL-like_Mtase"/>
</dbReference>
<reference evidence="2 3" key="1">
    <citation type="submission" date="2017-04" db="EMBL/GenBank/DDBJ databases">
        <title>Bacillus krulwichiae AM31D Genome sequencing and assembly.</title>
        <authorList>
            <person name="Krulwich T.A."/>
            <person name="Anastor L."/>
            <person name="Ehrlich R."/>
            <person name="Ehrlich G.D."/>
            <person name="Janto B."/>
        </authorList>
    </citation>
    <scope>NUCLEOTIDE SEQUENCE [LARGE SCALE GENOMIC DNA]</scope>
    <source>
        <strain evidence="2 3">AM31D</strain>
    </source>
</reference>
<dbReference type="KEGG" id="bkw:BkAM31D_12105"/>
<dbReference type="Pfam" id="PF01170">
    <property type="entry name" value="UPF0020"/>
    <property type="match status" value="1"/>
</dbReference>
<accession>A0A1X9MEF2</accession>
<dbReference type="EMBL" id="CP020814">
    <property type="protein sequence ID" value="ARK30513.1"/>
    <property type="molecule type" value="Genomic_DNA"/>
</dbReference>
<evidence type="ECO:0000313" key="3">
    <source>
        <dbReference type="Proteomes" id="UP000193006"/>
    </source>
</evidence>
<dbReference type="AlphaFoldDB" id="A0A1X9MEF2"/>
<feature type="domain" description="Ribosomal RNA large subunit methyltransferase K/L-like methyltransferase" evidence="1">
    <location>
        <begin position="157"/>
        <end position="256"/>
    </location>
</feature>
<proteinExistence type="predicted"/>
<organism evidence="2 3">
    <name type="scientific">Halalkalibacter krulwichiae</name>
    <dbReference type="NCBI Taxonomy" id="199441"/>
    <lineage>
        <taxon>Bacteria</taxon>
        <taxon>Bacillati</taxon>
        <taxon>Bacillota</taxon>
        <taxon>Bacilli</taxon>
        <taxon>Bacillales</taxon>
        <taxon>Bacillaceae</taxon>
        <taxon>Halalkalibacter</taxon>
    </lineage>
</organism>
<dbReference type="Proteomes" id="UP000193006">
    <property type="component" value="Chromosome"/>
</dbReference>
<keyword evidence="3" id="KW-1185">Reference proteome</keyword>
<dbReference type="CDD" id="cd02440">
    <property type="entry name" value="AdoMet_MTases"/>
    <property type="match status" value="1"/>
</dbReference>
<dbReference type="GO" id="GO:0030488">
    <property type="term" value="P:tRNA methylation"/>
    <property type="evidence" value="ECO:0007669"/>
    <property type="project" value="TreeGrafter"/>
</dbReference>
<sequence length="318" mass="35969">MIINQIKPKRYVYTYACHEDERELCQLEMRSFLGMNQNESKVESERKIPLNRSPFVKERLDVLLEAESLKRLLQMIKDAEIIETTYKVLFIQNEDQGESGKVGFNERRTIEREIGSTIVGTVDLLNPSILLGVMKHHNRWLLGYYHKSKAIWLTHQKKPNNYSTALSTRLARAIVNIAIPLPNGIKAIDPCCGIGTVLIEALSMDIHIVGRDINPLVLPGARENIAHFGYHTEVILGNICDVSANYDVALIDMPYNLCSVITTQEKLKMIQSARRFAQKAVIVTVEPMDSVVSAAGFEIVDRCVVKKGSFKREILVCE</sequence>
<evidence type="ECO:0000313" key="2">
    <source>
        <dbReference type="EMBL" id="ARK30513.1"/>
    </source>
</evidence>
<dbReference type="PANTHER" id="PTHR14911:SF13">
    <property type="entry name" value="TRNA (GUANINE(6)-N2)-METHYLTRANSFERASE THUMP3"/>
    <property type="match status" value="1"/>
</dbReference>
<name>A0A1X9MEF2_9BACI</name>
<dbReference type="PANTHER" id="PTHR14911">
    <property type="entry name" value="THUMP DOMAIN-CONTAINING"/>
    <property type="match status" value="1"/>
</dbReference>
<dbReference type="Gene3D" id="3.40.50.150">
    <property type="entry name" value="Vaccinia Virus protein VP39"/>
    <property type="match status" value="1"/>
</dbReference>
<dbReference type="STRING" id="199441.BkAM31D_12105"/>
<protein>
    <recommendedName>
        <fullName evidence="1">Ribosomal RNA large subunit methyltransferase K/L-like methyltransferase domain-containing protein</fullName>
    </recommendedName>
</protein>
<dbReference type="GO" id="GO:0016423">
    <property type="term" value="F:tRNA (guanine) methyltransferase activity"/>
    <property type="evidence" value="ECO:0007669"/>
    <property type="project" value="TreeGrafter"/>
</dbReference>